<keyword evidence="2" id="KW-1185">Reference proteome</keyword>
<sequence>MTQTAPPSLLQENPLWQFSLVFYHHNDVKTFLLHCQDRRGADVCMMLWASYAAVCGRQLSDELWRVVDRSLLPRRSMIRSLRHLRRLLGYLCPRVLGVYEMCKRYELKLERLQLAMLWTNCAGDWSGDRPALELAAQQYGLLEKEQARWVGLIESYLASSKGLGTG</sequence>
<dbReference type="InterPro" id="IPR012659">
    <property type="entry name" value="CHP02444"/>
</dbReference>
<evidence type="ECO:0000313" key="2">
    <source>
        <dbReference type="Proteomes" id="UP001321520"/>
    </source>
</evidence>
<dbReference type="RefSeq" id="WP_301415497.1">
    <property type="nucleotide sequence ID" value="NZ_CP098023.1"/>
</dbReference>
<evidence type="ECO:0000313" key="1">
    <source>
        <dbReference type="EMBL" id="WKD49645.1"/>
    </source>
</evidence>
<dbReference type="Proteomes" id="UP001321520">
    <property type="component" value="Chromosome"/>
</dbReference>
<dbReference type="EMBL" id="CP098023">
    <property type="protein sequence ID" value="WKD49645.1"/>
    <property type="molecule type" value="Genomic_DNA"/>
</dbReference>
<organism evidence="1 2">
    <name type="scientific">Microbulbifer spongiae</name>
    <dbReference type="NCBI Taxonomy" id="2944933"/>
    <lineage>
        <taxon>Bacteria</taxon>
        <taxon>Pseudomonadati</taxon>
        <taxon>Pseudomonadota</taxon>
        <taxon>Gammaproteobacteria</taxon>
        <taxon>Cellvibrionales</taxon>
        <taxon>Microbulbiferaceae</taxon>
        <taxon>Microbulbifer</taxon>
    </lineage>
</organism>
<accession>A0ABY9EAZ9</accession>
<dbReference type="NCBIfam" id="TIGR02444">
    <property type="entry name" value="TIGR02444 family protein"/>
    <property type="match status" value="1"/>
</dbReference>
<reference evidence="1 2" key="1">
    <citation type="submission" date="2022-05" db="EMBL/GenBank/DDBJ databases">
        <title>Microbulbifer sp. nov., isolated from sponge.</title>
        <authorList>
            <person name="Gao L."/>
        </authorList>
    </citation>
    <scope>NUCLEOTIDE SEQUENCE [LARGE SCALE GENOMIC DNA]</scope>
    <source>
        <strain evidence="1 2">MI-G</strain>
    </source>
</reference>
<gene>
    <name evidence="1" type="ORF">M8T91_17415</name>
</gene>
<proteinExistence type="predicted"/>
<name>A0ABY9EAZ9_9GAMM</name>
<protein>
    <submittedName>
        <fullName evidence="1">TIGR02444 family protein</fullName>
    </submittedName>
</protein>
<dbReference type="Pfam" id="PF09523">
    <property type="entry name" value="DUF2390"/>
    <property type="match status" value="1"/>
</dbReference>